<comment type="caution">
    <text evidence="2">The sequence shown here is derived from an EMBL/GenBank/DDBJ whole genome shotgun (WGS) entry which is preliminary data.</text>
</comment>
<organism evidence="2">
    <name type="scientific">marine sediment metagenome</name>
    <dbReference type="NCBI Taxonomy" id="412755"/>
    <lineage>
        <taxon>unclassified sequences</taxon>
        <taxon>metagenomes</taxon>
        <taxon>ecological metagenomes</taxon>
    </lineage>
</organism>
<dbReference type="EMBL" id="BARS01004926">
    <property type="protein sequence ID" value="GAF84826.1"/>
    <property type="molecule type" value="Genomic_DNA"/>
</dbReference>
<dbReference type="Gene3D" id="1.10.10.10">
    <property type="entry name" value="Winged helix-like DNA-binding domain superfamily/Winged helix DNA-binding domain"/>
    <property type="match status" value="1"/>
</dbReference>
<evidence type="ECO:0000259" key="1">
    <source>
        <dbReference type="Pfam" id="PF08279"/>
    </source>
</evidence>
<dbReference type="AlphaFoldDB" id="X0TBX0"/>
<evidence type="ECO:0000313" key="2">
    <source>
        <dbReference type="EMBL" id="GAF84826.1"/>
    </source>
</evidence>
<dbReference type="SUPFAM" id="SSF46785">
    <property type="entry name" value="Winged helix' DNA-binding domain"/>
    <property type="match status" value="1"/>
</dbReference>
<accession>X0TBX0</accession>
<dbReference type="InterPro" id="IPR013196">
    <property type="entry name" value="HTH_11"/>
</dbReference>
<dbReference type="InterPro" id="IPR036388">
    <property type="entry name" value="WH-like_DNA-bd_sf"/>
</dbReference>
<gene>
    <name evidence="2" type="ORF">S01H1_09644</name>
</gene>
<reference evidence="2" key="1">
    <citation type="journal article" date="2014" name="Front. Microbiol.">
        <title>High frequency of phylogenetically diverse reductive dehalogenase-homologous genes in deep subseafloor sedimentary metagenomes.</title>
        <authorList>
            <person name="Kawai M."/>
            <person name="Futagami T."/>
            <person name="Toyoda A."/>
            <person name="Takaki Y."/>
            <person name="Nishi S."/>
            <person name="Hori S."/>
            <person name="Arai W."/>
            <person name="Tsubouchi T."/>
            <person name="Morono Y."/>
            <person name="Uchiyama I."/>
            <person name="Ito T."/>
            <person name="Fujiyama A."/>
            <person name="Inagaki F."/>
            <person name="Takami H."/>
        </authorList>
    </citation>
    <scope>NUCLEOTIDE SEQUENCE</scope>
    <source>
        <strain evidence="2">Expedition CK06-06</strain>
    </source>
</reference>
<dbReference type="Pfam" id="PF08279">
    <property type="entry name" value="HTH_11"/>
    <property type="match status" value="1"/>
</dbReference>
<name>X0TBX0_9ZZZZ</name>
<protein>
    <recommendedName>
        <fullName evidence="1">Helix-turn-helix type 11 domain-containing protein</fullName>
    </recommendedName>
</protein>
<proteinExistence type="predicted"/>
<sequence length="82" mass="9692">MSKYLRLARLIEIIHIASADPTWSAGKLAEYFEVSEKRIYDDLNELHAAKIPIVYDKEFKGYKLLNETKIPTETLLERMRRH</sequence>
<feature type="domain" description="Helix-turn-helix type 11" evidence="1">
    <location>
        <begin position="9"/>
        <end position="63"/>
    </location>
</feature>
<dbReference type="InterPro" id="IPR036390">
    <property type="entry name" value="WH_DNA-bd_sf"/>
</dbReference>